<dbReference type="OrthoDB" id="1742531at2759"/>
<feature type="region of interest" description="Disordered" evidence="1">
    <location>
        <begin position="52"/>
        <end position="114"/>
    </location>
</feature>
<keyword evidence="3" id="KW-1185">Reference proteome</keyword>
<protein>
    <submittedName>
        <fullName evidence="2">Uncharacterized protein</fullName>
    </submittedName>
</protein>
<feature type="compositionally biased region" description="Basic and acidic residues" evidence="1">
    <location>
        <begin position="73"/>
        <end position="97"/>
    </location>
</feature>
<feature type="compositionally biased region" description="Polar residues" evidence="1">
    <location>
        <begin position="52"/>
        <end position="63"/>
    </location>
</feature>
<proteinExistence type="predicted"/>
<evidence type="ECO:0000313" key="2">
    <source>
        <dbReference type="EMBL" id="GFY95707.1"/>
    </source>
</evidence>
<evidence type="ECO:0000256" key="1">
    <source>
        <dbReference type="SAM" id="MobiDB-lite"/>
    </source>
</evidence>
<sequence>MNRKTIGQIIQCIGHEHDEMSAHGLWTKLEEMYRKKTSQNKALMRRLVSKLQRGTTVVEQTSEFQRKGHKKRSKEEAREEVSRRRSQRSGKEVKEEIPTDDGGGQNPKHAKDLYGWRTTRQRVVSKGTVRFCMADRRSMKVTGVRHVSLRCKIRSDEALKLVEEHLEFPKKTEMLQEEGKLKGYTDWRGVSRQEELLFDIGPVVLARRMDEENNRCTEARIASTGIPEGCT</sequence>
<accession>A0A7J0FCS4</accession>
<gene>
    <name evidence="2" type="ORF">Acr_11g0000130</name>
</gene>
<organism evidence="2 3">
    <name type="scientific">Actinidia rufa</name>
    <dbReference type="NCBI Taxonomy" id="165716"/>
    <lineage>
        <taxon>Eukaryota</taxon>
        <taxon>Viridiplantae</taxon>
        <taxon>Streptophyta</taxon>
        <taxon>Embryophyta</taxon>
        <taxon>Tracheophyta</taxon>
        <taxon>Spermatophyta</taxon>
        <taxon>Magnoliopsida</taxon>
        <taxon>eudicotyledons</taxon>
        <taxon>Gunneridae</taxon>
        <taxon>Pentapetalae</taxon>
        <taxon>asterids</taxon>
        <taxon>Ericales</taxon>
        <taxon>Actinidiaceae</taxon>
        <taxon>Actinidia</taxon>
    </lineage>
</organism>
<evidence type="ECO:0000313" key="3">
    <source>
        <dbReference type="Proteomes" id="UP000585474"/>
    </source>
</evidence>
<dbReference type="AlphaFoldDB" id="A0A7J0FCS4"/>
<dbReference type="Proteomes" id="UP000585474">
    <property type="component" value="Unassembled WGS sequence"/>
</dbReference>
<dbReference type="EMBL" id="BJWL01000011">
    <property type="protein sequence ID" value="GFY95707.1"/>
    <property type="molecule type" value="Genomic_DNA"/>
</dbReference>
<comment type="caution">
    <text evidence="2">The sequence shown here is derived from an EMBL/GenBank/DDBJ whole genome shotgun (WGS) entry which is preliminary data.</text>
</comment>
<reference evidence="2 3" key="1">
    <citation type="submission" date="2019-07" db="EMBL/GenBank/DDBJ databases">
        <title>De Novo Assembly of kiwifruit Actinidia rufa.</title>
        <authorList>
            <person name="Sugita-Konishi S."/>
            <person name="Sato K."/>
            <person name="Mori E."/>
            <person name="Abe Y."/>
            <person name="Kisaki G."/>
            <person name="Hamano K."/>
            <person name="Suezawa K."/>
            <person name="Otani M."/>
            <person name="Fukuda T."/>
            <person name="Manabe T."/>
            <person name="Gomi K."/>
            <person name="Tabuchi M."/>
            <person name="Akimitsu K."/>
            <person name="Kataoka I."/>
        </authorList>
    </citation>
    <scope>NUCLEOTIDE SEQUENCE [LARGE SCALE GENOMIC DNA]</scope>
    <source>
        <strain evidence="3">cv. Fuchu</strain>
    </source>
</reference>
<name>A0A7J0FCS4_9ERIC</name>